<keyword evidence="3" id="KW-1185">Reference proteome</keyword>
<reference evidence="3" key="1">
    <citation type="journal article" date="2019" name="Int. J. Syst. Evol. Microbiol.">
        <title>The Global Catalogue of Microorganisms (GCM) 10K type strain sequencing project: providing services to taxonomists for standard genome sequencing and annotation.</title>
        <authorList>
            <consortium name="The Broad Institute Genomics Platform"/>
            <consortium name="The Broad Institute Genome Sequencing Center for Infectious Disease"/>
            <person name="Wu L."/>
            <person name="Ma J."/>
        </authorList>
    </citation>
    <scope>NUCLEOTIDE SEQUENCE [LARGE SCALE GENOMIC DNA]</scope>
    <source>
        <strain evidence="3">CGMCC 1.12750</strain>
    </source>
</reference>
<evidence type="ECO:0000259" key="1">
    <source>
        <dbReference type="Pfam" id="PF13449"/>
    </source>
</evidence>
<gene>
    <name evidence="2" type="ORF">ACFQXB_16915</name>
</gene>
<proteinExistence type="predicted"/>
<comment type="caution">
    <text evidence="2">The sequence shown here is derived from an EMBL/GenBank/DDBJ whole genome shotgun (WGS) entry which is preliminary data.</text>
</comment>
<dbReference type="InterPro" id="IPR011042">
    <property type="entry name" value="6-blade_b-propeller_TolB-like"/>
</dbReference>
<protein>
    <submittedName>
        <fullName evidence="2">Esterase-like activity of phytase family protein</fullName>
    </submittedName>
</protein>
<dbReference type="SUPFAM" id="SSF63829">
    <property type="entry name" value="Calcium-dependent phosphotriesterase"/>
    <property type="match status" value="1"/>
</dbReference>
<organism evidence="2 3">
    <name type="scientific">Plastorhodobacter daqingensis</name>
    <dbReference type="NCBI Taxonomy" id="1387281"/>
    <lineage>
        <taxon>Bacteria</taxon>
        <taxon>Pseudomonadati</taxon>
        <taxon>Pseudomonadota</taxon>
        <taxon>Alphaproteobacteria</taxon>
        <taxon>Rhodobacterales</taxon>
        <taxon>Paracoccaceae</taxon>
        <taxon>Plastorhodobacter</taxon>
    </lineage>
</organism>
<dbReference type="Gene3D" id="2.120.10.30">
    <property type="entry name" value="TolB, C-terminal domain"/>
    <property type="match status" value="1"/>
</dbReference>
<dbReference type="InterPro" id="IPR027372">
    <property type="entry name" value="Phytase-like_dom"/>
</dbReference>
<accession>A0ABW2UQR4</accession>
<dbReference type="Pfam" id="PF13449">
    <property type="entry name" value="Phytase-like"/>
    <property type="match status" value="1"/>
</dbReference>
<dbReference type="EMBL" id="JBHTFQ010000011">
    <property type="protein sequence ID" value="MFC7705865.1"/>
    <property type="molecule type" value="Genomic_DNA"/>
</dbReference>
<dbReference type="RefSeq" id="WP_377406199.1">
    <property type="nucleotide sequence ID" value="NZ_JBHTFQ010000011.1"/>
</dbReference>
<dbReference type="Proteomes" id="UP001596516">
    <property type="component" value="Unassembled WGS sequence"/>
</dbReference>
<sequence length="268" mass="29430">MLVSSYNWPASDHGYGGFSGIALDADGRRFTAISDRGAILRGELLRGDDGQIRAIRSEPAQMLRGPDGAVLPKAAQDAEGLAINGDGRIFISFEGVHRVLRYDTFGGTATALPTHPDFAGFGPNKSLESLAVAADGTLYTLPEEPVGPQGFPVYRFRNGSWEQPFHIAQMDGFLAVEATFGPDGRFYLLERDFRLFGGFTSRVRRFEISDSGIDTGETLFQSRRGQHDNLEGLSVWRDPAGAIRLTLISDDNFLPVQRTEIVEYRLTP</sequence>
<feature type="domain" description="Phytase-like" evidence="1">
    <location>
        <begin position="15"/>
        <end position="253"/>
    </location>
</feature>
<evidence type="ECO:0000313" key="3">
    <source>
        <dbReference type="Proteomes" id="UP001596516"/>
    </source>
</evidence>
<name>A0ABW2UQR4_9RHOB</name>
<evidence type="ECO:0000313" key="2">
    <source>
        <dbReference type="EMBL" id="MFC7705865.1"/>
    </source>
</evidence>